<dbReference type="HAMAP" id="MF_01185">
    <property type="entry name" value="FliW"/>
    <property type="match status" value="1"/>
</dbReference>
<dbReference type="Proteomes" id="UP000243024">
    <property type="component" value="Unassembled WGS sequence"/>
</dbReference>
<keyword evidence="4" id="KW-0143">Chaperone</keyword>
<dbReference type="Pfam" id="PF02623">
    <property type="entry name" value="FliW"/>
    <property type="match status" value="1"/>
</dbReference>
<dbReference type="PANTHER" id="PTHR39190:SF1">
    <property type="entry name" value="FLAGELLAR ASSEMBLY FACTOR FLIW"/>
    <property type="match status" value="1"/>
</dbReference>
<evidence type="ECO:0000313" key="5">
    <source>
        <dbReference type="EMBL" id="OAR05156.1"/>
    </source>
</evidence>
<dbReference type="GO" id="GO:0005737">
    <property type="term" value="C:cytoplasm"/>
    <property type="evidence" value="ECO:0007669"/>
    <property type="project" value="UniProtKB-SubCell"/>
</dbReference>
<comment type="subunit">
    <text evidence="4">Interacts with translational regulator CsrA and flagellin(s).</text>
</comment>
<keyword evidence="3 4" id="KW-0810">Translation regulation</keyword>
<name>A0A179IR37_HYDSH</name>
<protein>
    <recommendedName>
        <fullName evidence="4">Flagellar assembly factor FliW</fullName>
    </recommendedName>
</protein>
<dbReference type="GO" id="GO:0044780">
    <property type="term" value="P:bacterial-type flagellum assembly"/>
    <property type="evidence" value="ECO:0007669"/>
    <property type="project" value="UniProtKB-UniRule"/>
</dbReference>
<comment type="function">
    <text evidence="4">Acts as an anti-CsrA protein, binds CsrA and prevents it from repressing translation of its target genes, one of which is flagellin. Binds to flagellin and participates in the assembly of the flagellum.</text>
</comment>
<dbReference type="InterPro" id="IPR024046">
    <property type="entry name" value="Flagellar_assmbl_FliW_dom_sf"/>
</dbReference>
<keyword evidence="6" id="KW-1185">Reference proteome</keyword>
<dbReference type="GO" id="GO:0006417">
    <property type="term" value="P:regulation of translation"/>
    <property type="evidence" value="ECO:0007669"/>
    <property type="project" value="UniProtKB-KW"/>
</dbReference>
<dbReference type="EMBL" id="JXBB01000004">
    <property type="protein sequence ID" value="OAR05156.1"/>
    <property type="molecule type" value="Genomic_DNA"/>
</dbReference>
<evidence type="ECO:0000256" key="4">
    <source>
        <dbReference type="HAMAP-Rule" id="MF_01185"/>
    </source>
</evidence>
<evidence type="ECO:0000313" key="6">
    <source>
        <dbReference type="Proteomes" id="UP000243024"/>
    </source>
</evidence>
<dbReference type="SUPFAM" id="SSF141457">
    <property type="entry name" value="BH3618-like"/>
    <property type="match status" value="1"/>
</dbReference>
<sequence length="139" mass="15485">MASVDDPVITFRRGLPGFQTYTRWRLFEEAPPFYVLEAAEAPAVALPVANPYAFYPDYAFALPDDVKDRLGPWEAPEDAVVLAVVTVRSPKEASTINLRAPIVVNVRTRLGEQVVLEDVPYSTRMPLFPKRPEPAEGRG</sequence>
<dbReference type="PANTHER" id="PTHR39190">
    <property type="entry name" value="FLAGELLAR ASSEMBLY FACTOR FLIW"/>
    <property type="match status" value="1"/>
</dbReference>
<dbReference type="AlphaFoldDB" id="A0A179IR37"/>
<comment type="similarity">
    <text evidence="4">Belongs to the FliW family.</text>
</comment>
<evidence type="ECO:0000256" key="2">
    <source>
        <dbReference type="ARBA" id="ARBA00022795"/>
    </source>
</evidence>
<dbReference type="InterPro" id="IPR003775">
    <property type="entry name" value="Flagellar_assembly_factor_FliW"/>
</dbReference>
<comment type="caution">
    <text evidence="5">The sequence shown here is derived from an EMBL/GenBank/DDBJ whole genome shotgun (WGS) entry which is preliminary data.</text>
</comment>
<organism evidence="5 6">
    <name type="scientific">Hydrogenibacillus schlegelii</name>
    <name type="common">Bacillus schlegelii</name>
    <dbReference type="NCBI Taxonomy" id="1484"/>
    <lineage>
        <taxon>Bacteria</taxon>
        <taxon>Bacillati</taxon>
        <taxon>Bacillota</taxon>
        <taxon>Bacilli</taxon>
        <taxon>Bacillales</taxon>
        <taxon>Bacillales Family X. Incertae Sedis</taxon>
        <taxon>Hydrogenibacillus</taxon>
    </lineage>
</organism>
<comment type="subcellular location">
    <subcellularLocation>
        <location evidence="4">Cytoplasm</location>
    </subcellularLocation>
</comment>
<dbReference type="Gene3D" id="2.30.290.10">
    <property type="entry name" value="BH3618-like"/>
    <property type="match status" value="1"/>
</dbReference>
<keyword evidence="2 4" id="KW-1005">Bacterial flagellum biogenesis</keyword>
<dbReference type="STRING" id="1484.SA87_08385"/>
<evidence type="ECO:0000256" key="1">
    <source>
        <dbReference type="ARBA" id="ARBA00022490"/>
    </source>
</evidence>
<reference evidence="5 6" key="1">
    <citation type="submission" date="2015-09" db="EMBL/GenBank/DDBJ databases">
        <title>Draft genome sequence of Hydrogenibacillus schlegelii DSM 2000.</title>
        <authorList>
            <person name="Hemp J."/>
        </authorList>
    </citation>
    <scope>NUCLEOTIDE SEQUENCE [LARGE SCALE GENOMIC DNA]</scope>
    <source>
        <strain evidence="5 6">MA 48</strain>
    </source>
</reference>
<keyword evidence="1 4" id="KW-0963">Cytoplasm</keyword>
<accession>A0A179IR37</accession>
<gene>
    <name evidence="4" type="primary">fliW</name>
    <name evidence="5" type="ORF">SA87_08385</name>
</gene>
<evidence type="ECO:0000256" key="3">
    <source>
        <dbReference type="ARBA" id="ARBA00022845"/>
    </source>
</evidence>
<proteinExistence type="inferred from homology"/>